<sequence>MADGNAVAGRAGADARRRTGRAFLGWAAVYAVSQANIARTLGSAAPKLLKIQTATSAAGYREVLDSMTPRELAGYRAHYPLDMAHPFLYAMALRAGARALHARRPQPESMRRFLMAAPVVSAGCDYVENVAGWYLIDHRERVTDAGTRVVTAVSTLKWVLALGELGHVLSGLAVAQLRRH</sequence>
<keyword evidence="2" id="KW-1185">Reference proteome</keyword>
<accession>A0ABP9CF59</accession>
<proteinExistence type="predicted"/>
<evidence type="ECO:0000313" key="2">
    <source>
        <dbReference type="Proteomes" id="UP001500839"/>
    </source>
</evidence>
<dbReference type="EMBL" id="BAABKQ010000001">
    <property type="protein sequence ID" value="GAA4807891.1"/>
    <property type="molecule type" value="Genomic_DNA"/>
</dbReference>
<gene>
    <name evidence="1" type="ORF">GCM10023353_09350</name>
</gene>
<dbReference type="Proteomes" id="UP001500839">
    <property type="component" value="Unassembled WGS sequence"/>
</dbReference>
<comment type="caution">
    <text evidence="1">The sequence shown here is derived from an EMBL/GenBank/DDBJ whole genome shotgun (WGS) entry which is preliminary data.</text>
</comment>
<evidence type="ECO:0000313" key="1">
    <source>
        <dbReference type="EMBL" id="GAA4807891.1"/>
    </source>
</evidence>
<reference evidence="2" key="1">
    <citation type="journal article" date="2019" name="Int. J. Syst. Evol. Microbiol.">
        <title>The Global Catalogue of Microorganisms (GCM) 10K type strain sequencing project: providing services to taxonomists for standard genome sequencing and annotation.</title>
        <authorList>
            <consortium name="The Broad Institute Genomics Platform"/>
            <consortium name="The Broad Institute Genome Sequencing Center for Infectious Disease"/>
            <person name="Wu L."/>
            <person name="Ma J."/>
        </authorList>
    </citation>
    <scope>NUCLEOTIDE SEQUENCE [LARGE SCALE GENOMIC DNA]</scope>
    <source>
        <strain evidence="2">JCM 18542</strain>
    </source>
</reference>
<name>A0ABP9CF59_9ACTN</name>
<dbReference type="RefSeq" id="WP_242474687.1">
    <property type="nucleotide sequence ID" value="NZ_BAABKQ010000001.1"/>
</dbReference>
<protein>
    <submittedName>
        <fullName evidence="1">Uncharacterized protein</fullName>
    </submittedName>
</protein>
<organism evidence="1 2">
    <name type="scientific">Tomitella cavernea</name>
    <dbReference type="NCBI Taxonomy" id="1387982"/>
    <lineage>
        <taxon>Bacteria</taxon>
        <taxon>Bacillati</taxon>
        <taxon>Actinomycetota</taxon>
        <taxon>Actinomycetes</taxon>
        <taxon>Mycobacteriales</taxon>
        <taxon>Tomitella</taxon>
    </lineage>
</organism>